<evidence type="ECO:0000313" key="3">
    <source>
        <dbReference type="Proteomes" id="UP000298138"/>
    </source>
</evidence>
<keyword evidence="3" id="KW-1185">Reference proteome</keyword>
<keyword evidence="1" id="KW-0472">Membrane</keyword>
<feature type="transmembrane region" description="Helical" evidence="1">
    <location>
        <begin position="71"/>
        <end position="90"/>
    </location>
</feature>
<dbReference type="AlphaFoldDB" id="A0A4S2MT05"/>
<gene>
    <name evidence="2" type="ORF">EX30DRAFT_79713</name>
</gene>
<name>A0A4S2MT05_9PEZI</name>
<dbReference type="Proteomes" id="UP000298138">
    <property type="component" value="Unassembled WGS sequence"/>
</dbReference>
<proteinExistence type="predicted"/>
<dbReference type="InParanoid" id="A0A4S2MT05"/>
<sequence>MDRFIIRDVEPSRPPAKEITPYHVTSFSAYRYHSRSKSFSIVSSPLLLFLSRNHHPPSRNRYRNGKRKKFFVFYFIVALVCGVLCFLILVE</sequence>
<reference evidence="2 3" key="1">
    <citation type="submission" date="2019-04" db="EMBL/GenBank/DDBJ databases">
        <title>Comparative genomics and transcriptomics to analyze fruiting body development in filamentous ascomycetes.</title>
        <authorList>
            <consortium name="DOE Joint Genome Institute"/>
            <person name="Lutkenhaus R."/>
            <person name="Traeger S."/>
            <person name="Breuer J."/>
            <person name="Kuo A."/>
            <person name="Lipzen A."/>
            <person name="Pangilinan J."/>
            <person name="Dilworth D."/>
            <person name="Sandor L."/>
            <person name="Poggeler S."/>
            <person name="Barry K."/>
            <person name="Grigoriev I.V."/>
            <person name="Nowrousian M."/>
        </authorList>
    </citation>
    <scope>NUCLEOTIDE SEQUENCE [LARGE SCALE GENOMIC DNA]</scope>
    <source>
        <strain evidence="2 3">CBS 389.68</strain>
    </source>
</reference>
<dbReference type="EMBL" id="ML220130">
    <property type="protein sequence ID" value="TGZ79603.1"/>
    <property type="molecule type" value="Genomic_DNA"/>
</dbReference>
<evidence type="ECO:0000313" key="2">
    <source>
        <dbReference type="EMBL" id="TGZ79603.1"/>
    </source>
</evidence>
<evidence type="ECO:0008006" key="4">
    <source>
        <dbReference type="Google" id="ProtNLM"/>
    </source>
</evidence>
<keyword evidence="1" id="KW-1133">Transmembrane helix</keyword>
<keyword evidence="1" id="KW-0812">Transmembrane</keyword>
<accession>A0A4S2MT05</accession>
<protein>
    <recommendedName>
        <fullName evidence="4">Transmembrane protein</fullName>
    </recommendedName>
</protein>
<organism evidence="2 3">
    <name type="scientific">Ascodesmis nigricans</name>
    <dbReference type="NCBI Taxonomy" id="341454"/>
    <lineage>
        <taxon>Eukaryota</taxon>
        <taxon>Fungi</taxon>
        <taxon>Dikarya</taxon>
        <taxon>Ascomycota</taxon>
        <taxon>Pezizomycotina</taxon>
        <taxon>Pezizomycetes</taxon>
        <taxon>Pezizales</taxon>
        <taxon>Ascodesmidaceae</taxon>
        <taxon>Ascodesmis</taxon>
    </lineage>
</organism>
<evidence type="ECO:0000256" key="1">
    <source>
        <dbReference type="SAM" id="Phobius"/>
    </source>
</evidence>